<gene>
    <name evidence="5" type="ORF">GCM10011378_14000</name>
</gene>
<proteinExistence type="inferred from homology"/>
<dbReference type="Gene3D" id="1.10.10.10">
    <property type="entry name" value="Winged helix-like DNA-binding domain superfamily/Winged helix DNA-binding domain"/>
    <property type="match status" value="1"/>
</dbReference>
<dbReference type="InterPro" id="IPR005650">
    <property type="entry name" value="BlaI_family"/>
</dbReference>
<dbReference type="Pfam" id="PF03965">
    <property type="entry name" value="Penicillinase_R"/>
    <property type="match status" value="1"/>
</dbReference>
<evidence type="ECO:0000256" key="4">
    <source>
        <dbReference type="ARBA" id="ARBA00023163"/>
    </source>
</evidence>
<accession>A0ABQ1WS12</accession>
<dbReference type="InterPro" id="IPR036388">
    <property type="entry name" value="WH-like_DNA-bd_sf"/>
</dbReference>
<keyword evidence="4" id="KW-0804">Transcription</keyword>
<keyword evidence="6" id="KW-1185">Reference proteome</keyword>
<dbReference type="EMBL" id="BMGS01000003">
    <property type="protein sequence ID" value="GGG38900.1"/>
    <property type="molecule type" value="Genomic_DNA"/>
</dbReference>
<comment type="caution">
    <text evidence="5">The sequence shown here is derived from an EMBL/GenBank/DDBJ whole genome shotgun (WGS) entry which is preliminary data.</text>
</comment>
<protein>
    <submittedName>
        <fullName evidence="5">Transcriptional regulator</fullName>
    </submittedName>
</protein>
<keyword evidence="2" id="KW-0805">Transcription regulation</keyword>
<keyword evidence="3" id="KW-0238">DNA-binding</keyword>
<dbReference type="SUPFAM" id="SSF46785">
    <property type="entry name" value="Winged helix' DNA-binding domain"/>
    <property type="match status" value="1"/>
</dbReference>
<reference evidence="6" key="1">
    <citation type="journal article" date="2019" name="Int. J. Syst. Evol. Microbiol.">
        <title>The Global Catalogue of Microorganisms (GCM) 10K type strain sequencing project: providing services to taxonomists for standard genome sequencing and annotation.</title>
        <authorList>
            <consortium name="The Broad Institute Genomics Platform"/>
            <consortium name="The Broad Institute Genome Sequencing Center for Infectious Disease"/>
            <person name="Wu L."/>
            <person name="Ma J."/>
        </authorList>
    </citation>
    <scope>NUCLEOTIDE SEQUENCE [LARGE SCALE GENOMIC DNA]</scope>
    <source>
        <strain evidence="6">CGMCC 1.12990</strain>
    </source>
</reference>
<evidence type="ECO:0000256" key="2">
    <source>
        <dbReference type="ARBA" id="ARBA00023015"/>
    </source>
</evidence>
<dbReference type="InterPro" id="IPR036390">
    <property type="entry name" value="WH_DNA-bd_sf"/>
</dbReference>
<dbReference type="RefSeq" id="WP_188557102.1">
    <property type="nucleotide sequence ID" value="NZ_BMGS01000003.1"/>
</dbReference>
<comment type="similarity">
    <text evidence="1">Belongs to the BlaI transcriptional regulatory family.</text>
</comment>
<sequence>MERLTQPEEEAMRGFWQLNGGFIKDVLELLPEPRPPYTTLASTVRNLERKGYLRGEKLGNTFRFSPLIVAEDYRKRFLGAFVGDYFRNSYKELVSFFAKDQKISTEELKEIIDMIERQKPQQP</sequence>
<organism evidence="5 6">
    <name type="scientific">Hymenobacter glacieicola</name>
    <dbReference type="NCBI Taxonomy" id="1562124"/>
    <lineage>
        <taxon>Bacteria</taxon>
        <taxon>Pseudomonadati</taxon>
        <taxon>Bacteroidota</taxon>
        <taxon>Cytophagia</taxon>
        <taxon>Cytophagales</taxon>
        <taxon>Hymenobacteraceae</taxon>
        <taxon>Hymenobacter</taxon>
    </lineage>
</organism>
<evidence type="ECO:0000256" key="1">
    <source>
        <dbReference type="ARBA" id="ARBA00011046"/>
    </source>
</evidence>
<evidence type="ECO:0000256" key="3">
    <source>
        <dbReference type="ARBA" id="ARBA00023125"/>
    </source>
</evidence>
<evidence type="ECO:0000313" key="5">
    <source>
        <dbReference type="EMBL" id="GGG38900.1"/>
    </source>
</evidence>
<dbReference type="Proteomes" id="UP000601361">
    <property type="component" value="Unassembled WGS sequence"/>
</dbReference>
<evidence type="ECO:0000313" key="6">
    <source>
        <dbReference type="Proteomes" id="UP000601361"/>
    </source>
</evidence>
<dbReference type="Gene3D" id="1.10.4040.10">
    <property type="entry name" value="Penicillinase repressor domain"/>
    <property type="match status" value="1"/>
</dbReference>
<name>A0ABQ1WS12_9BACT</name>